<dbReference type="EMBL" id="JAAMPJ010000015">
    <property type="protein sequence ID" value="NGY65341.1"/>
    <property type="molecule type" value="Genomic_DNA"/>
</dbReference>
<sequence length="144" mass="16421">MDEGTPEKVDWRTTYRGLDTGALLALLPLLDVAYERAKGEVELLERTLADSEKNADLTTEHLQHAMTLQEQGVDVSKYVSEAEELADSFTANATNGQKYLRAMFAYASDLVTRREWILRDEAYRRGLLPDPAEFLPRELRRPYA</sequence>
<dbReference type="AlphaFoldDB" id="A0A7C9W471"/>
<comment type="caution">
    <text evidence="1">The sequence shown here is derived from an EMBL/GenBank/DDBJ whole genome shotgun (WGS) entry which is preliminary data.</text>
</comment>
<name>A0A7C9W471_9PSEU</name>
<dbReference type="RefSeq" id="WP_166054135.1">
    <property type="nucleotide sequence ID" value="NZ_JAAMPJ010000015.1"/>
</dbReference>
<reference evidence="1 2" key="1">
    <citation type="submission" date="2020-03" db="EMBL/GenBank/DDBJ databases">
        <title>Isolation and identification of active actinomycetes.</title>
        <authorList>
            <person name="Sun X."/>
        </authorList>
    </citation>
    <scope>NUCLEOTIDE SEQUENCE [LARGE SCALE GENOMIC DNA]</scope>
    <source>
        <strain evidence="1 2">NEAU-D13</strain>
    </source>
</reference>
<accession>A0A7C9W471</accession>
<proteinExistence type="predicted"/>
<dbReference type="Proteomes" id="UP000481360">
    <property type="component" value="Unassembled WGS sequence"/>
</dbReference>
<evidence type="ECO:0000313" key="2">
    <source>
        <dbReference type="Proteomes" id="UP000481360"/>
    </source>
</evidence>
<gene>
    <name evidence="1" type="ORF">G7043_41255</name>
</gene>
<keyword evidence="2" id="KW-1185">Reference proteome</keyword>
<organism evidence="1 2">
    <name type="scientific">Lentzea alba</name>
    <dbReference type="NCBI Taxonomy" id="2714351"/>
    <lineage>
        <taxon>Bacteria</taxon>
        <taxon>Bacillati</taxon>
        <taxon>Actinomycetota</taxon>
        <taxon>Actinomycetes</taxon>
        <taxon>Pseudonocardiales</taxon>
        <taxon>Pseudonocardiaceae</taxon>
        <taxon>Lentzea</taxon>
    </lineage>
</organism>
<protein>
    <submittedName>
        <fullName evidence="1">Uncharacterized protein</fullName>
    </submittedName>
</protein>
<evidence type="ECO:0000313" key="1">
    <source>
        <dbReference type="EMBL" id="NGY65341.1"/>
    </source>
</evidence>